<dbReference type="EMBL" id="CP087164">
    <property type="protein sequence ID" value="UGS37634.1"/>
    <property type="molecule type" value="Genomic_DNA"/>
</dbReference>
<name>A0A9E7C2D5_9ACTN</name>
<evidence type="ECO:0000313" key="1">
    <source>
        <dbReference type="EMBL" id="UGS37634.1"/>
    </source>
</evidence>
<proteinExistence type="predicted"/>
<gene>
    <name evidence="1" type="ORF">DSM104329_04054</name>
</gene>
<reference evidence="1" key="1">
    <citation type="journal article" date="2022" name="Int. J. Syst. Evol. Microbiol.">
        <title>Pseudomonas aegrilactucae sp. nov. and Pseudomonas morbosilactucae sp. nov., pathogens causing bacterial rot of lettuce in Japan.</title>
        <authorList>
            <person name="Sawada H."/>
            <person name="Fujikawa T."/>
            <person name="Satou M."/>
        </authorList>
    </citation>
    <scope>NUCLEOTIDE SEQUENCE</scope>
    <source>
        <strain evidence="1">0166_1</strain>
    </source>
</reference>
<sequence>MTSERAQAYGRVTAMLADVGPTKLQADEQDIVRDAADTLLFCEDVHADPAAQEALDAIDELVERLVSSERWTAERAEELRSHIEACGPAVHR</sequence>
<evidence type="ECO:0000313" key="2">
    <source>
        <dbReference type="Proteomes" id="UP001162834"/>
    </source>
</evidence>
<organism evidence="1 2">
    <name type="scientific">Capillimicrobium parvum</name>
    <dbReference type="NCBI Taxonomy" id="2884022"/>
    <lineage>
        <taxon>Bacteria</taxon>
        <taxon>Bacillati</taxon>
        <taxon>Actinomycetota</taxon>
        <taxon>Thermoleophilia</taxon>
        <taxon>Solirubrobacterales</taxon>
        <taxon>Capillimicrobiaceae</taxon>
        <taxon>Capillimicrobium</taxon>
    </lineage>
</organism>
<dbReference type="Proteomes" id="UP001162834">
    <property type="component" value="Chromosome"/>
</dbReference>
<accession>A0A9E7C2D5</accession>
<keyword evidence="2" id="KW-1185">Reference proteome</keyword>
<protein>
    <submittedName>
        <fullName evidence="1">Uncharacterized protein</fullName>
    </submittedName>
</protein>
<dbReference type="KEGG" id="sbae:DSM104329_04054"/>
<dbReference type="RefSeq" id="WP_259311683.1">
    <property type="nucleotide sequence ID" value="NZ_CP087164.1"/>
</dbReference>
<dbReference type="AlphaFoldDB" id="A0A9E7C2D5"/>